<dbReference type="EMBL" id="CP044016">
    <property type="protein sequence ID" value="QES89048.1"/>
    <property type="molecule type" value="Genomic_DNA"/>
</dbReference>
<evidence type="ECO:0000256" key="4">
    <source>
        <dbReference type="ARBA" id="ARBA00022960"/>
    </source>
</evidence>
<evidence type="ECO:0000313" key="10">
    <source>
        <dbReference type="Proteomes" id="UP000292424"/>
    </source>
</evidence>
<dbReference type="GO" id="GO:0071555">
    <property type="term" value="P:cell wall organization"/>
    <property type="evidence" value="ECO:0007669"/>
    <property type="project" value="UniProtKB-UniRule"/>
</dbReference>
<dbReference type="GO" id="GO:0016740">
    <property type="term" value="F:transferase activity"/>
    <property type="evidence" value="ECO:0007669"/>
    <property type="project" value="UniProtKB-KW"/>
</dbReference>
<dbReference type="PROSITE" id="PS52029">
    <property type="entry name" value="LD_TPASE"/>
    <property type="match status" value="1"/>
</dbReference>
<dbReference type="Pfam" id="PF20142">
    <property type="entry name" value="Scaffold"/>
    <property type="match status" value="1"/>
</dbReference>
<evidence type="ECO:0000256" key="2">
    <source>
        <dbReference type="ARBA" id="ARBA00005992"/>
    </source>
</evidence>
<dbReference type="GO" id="GO:0008360">
    <property type="term" value="P:regulation of cell shape"/>
    <property type="evidence" value="ECO:0007669"/>
    <property type="project" value="UniProtKB-UniRule"/>
</dbReference>
<dbReference type="AlphaFoldDB" id="A0A5P2G2V0"/>
<reference evidence="9 10" key="1">
    <citation type="submission" date="2019-09" db="EMBL/GenBank/DDBJ databases">
        <title>Complete genome sequence of Arachidicoccus sp. B3-10 isolated from apple orchard soil.</title>
        <authorList>
            <person name="Kim H.S."/>
            <person name="Han K.-I."/>
            <person name="Suh M.K."/>
            <person name="Lee K.C."/>
            <person name="Eom M.K."/>
            <person name="Kim J.-S."/>
            <person name="Kang S.W."/>
            <person name="Sin Y."/>
            <person name="Lee J.-S."/>
        </authorList>
    </citation>
    <scope>NUCLEOTIDE SEQUENCE [LARGE SCALE GENOMIC DNA]</scope>
    <source>
        <strain evidence="9 10">B3-10</strain>
    </source>
</reference>
<dbReference type="InterPro" id="IPR002477">
    <property type="entry name" value="Peptidoglycan-bd-like"/>
</dbReference>
<comment type="pathway">
    <text evidence="1 7">Cell wall biogenesis; peptidoglycan biosynthesis.</text>
</comment>
<gene>
    <name evidence="9" type="ORF">E0W69_010390</name>
</gene>
<dbReference type="InterPro" id="IPR036366">
    <property type="entry name" value="PGBDSf"/>
</dbReference>
<sequence>MIRPLKNYLLLAIGLTVLFLSCKEKEKKEAPVAVQDTSITEKTSFNNIFIDSNLIKQYVASDKALSRFQEPFLNFYKERNFESAWFDSTGLIEQAGNFISLINNYMEQNHDSSLYDKRLYELYDEYKNAKNISSKHLNPHDINAELYFTGSFFKYTSKLYGGSNIDATQIGWFIPRKKIDLKNLLDSSLKSGGNAQVFDQLLNPAYKKLNEYFLKYAALKKEHPDWNNIVVNINKLQLNDQNPAIPEIKERLSLLEDLSDNDGSDVFDENMQEAVKSYQNRMGLSADGVIGPGFVRSINTPLDTLIRKILVNLERTRWLPSTLPETYIWVNIPEYKLHVYENGEPNFDMRVIVGSAAHGTVIFTGNLKYIVFAPYWNVPMSIIKNEIIPGIARDPNYIASHNMEITGYNKKGEPVDVRQKPGENNALGTVKFLFPNDYDIYLHDTPNHDLFTSSNRGLSHGCIRLSDPPKMARFLLRNDSTRYTSNKIDSLMHKNKVETWVTVKNPVPVYLVYFTSWVDDDGKLNFRNDIYGHDKKVADKLF</sequence>
<dbReference type="InterPro" id="IPR052905">
    <property type="entry name" value="LD-transpeptidase_YkuD-like"/>
</dbReference>
<dbReference type="PANTHER" id="PTHR41533">
    <property type="entry name" value="L,D-TRANSPEPTIDASE HI_1667-RELATED"/>
    <property type="match status" value="1"/>
</dbReference>
<feature type="domain" description="L,D-TPase catalytic" evidence="8">
    <location>
        <begin position="326"/>
        <end position="486"/>
    </location>
</feature>
<dbReference type="GO" id="GO:0009252">
    <property type="term" value="P:peptidoglycan biosynthetic process"/>
    <property type="evidence" value="ECO:0007669"/>
    <property type="project" value="UniProtKB-UniPathway"/>
</dbReference>
<keyword evidence="10" id="KW-1185">Reference proteome</keyword>
<feature type="active site" description="Proton donor/acceptor" evidence="7">
    <location>
        <position position="443"/>
    </location>
</feature>
<accession>A0A5P2G2V0</accession>
<dbReference type="UniPathway" id="UPA00219"/>
<dbReference type="KEGG" id="arac:E0W69_010390"/>
<dbReference type="PROSITE" id="PS51257">
    <property type="entry name" value="PROKAR_LIPOPROTEIN"/>
    <property type="match status" value="1"/>
</dbReference>
<feature type="active site" description="Nucleophile" evidence="7">
    <location>
        <position position="462"/>
    </location>
</feature>
<dbReference type="InterPro" id="IPR036365">
    <property type="entry name" value="PGBD-like_sf"/>
</dbReference>
<protein>
    <submittedName>
        <fullName evidence="9">L,D-transpeptidase family protein</fullName>
    </submittedName>
</protein>
<dbReference type="Pfam" id="PF03734">
    <property type="entry name" value="YkuD"/>
    <property type="match status" value="1"/>
</dbReference>
<evidence type="ECO:0000256" key="7">
    <source>
        <dbReference type="PROSITE-ProRule" id="PRU01373"/>
    </source>
</evidence>
<evidence type="ECO:0000256" key="6">
    <source>
        <dbReference type="ARBA" id="ARBA00023316"/>
    </source>
</evidence>
<dbReference type="Pfam" id="PF01471">
    <property type="entry name" value="PG_binding_1"/>
    <property type="match status" value="1"/>
</dbReference>
<dbReference type="CDD" id="cd16913">
    <property type="entry name" value="YkuD_like"/>
    <property type="match status" value="1"/>
</dbReference>
<keyword evidence="6 7" id="KW-0961">Cell wall biogenesis/degradation</keyword>
<evidence type="ECO:0000256" key="5">
    <source>
        <dbReference type="ARBA" id="ARBA00022984"/>
    </source>
</evidence>
<dbReference type="InterPro" id="IPR045380">
    <property type="entry name" value="LD_TPept_scaffold_dom"/>
</dbReference>
<proteinExistence type="inferred from homology"/>
<evidence type="ECO:0000313" key="9">
    <source>
        <dbReference type="EMBL" id="QES89048.1"/>
    </source>
</evidence>
<dbReference type="RefSeq" id="WP_131329994.1">
    <property type="nucleotide sequence ID" value="NZ_CP044016.1"/>
</dbReference>
<dbReference type="InterPro" id="IPR038063">
    <property type="entry name" value="Transpep_catalytic_dom"/>
</dbReference>
<comment type="similarity">
    <text evidence="2">Belongs to the YkuD family.</text>
</comment>
<dbReference type="SUPFAM" id="SSF141523">
    <property type="entry name" value="L,D-transpeptidase catalytic domain-like"/>
    <property type="match status" value="1"/>
</dbReference>
<dbReference type="SUPFAM" id="SSF47090">
    <property type="entry name" value="PGBD-like"/>
    <property type="match status" value="1"/>
</dbReference>
<keyword evidence="4 7" id="KW-0133">Cell shape</keyword>
<evidence type="ECO:0000256" key="1">
    <source>
        <dbReference type="ARBA" id="ARBA00004752"/>
    </source>
</evidence>
<dbReference type="Gene3D" id="1.10.101.10">
    <property type="entry name" value="PGBD-like superfamily/PGBD"/>
    <property type="match status" value="1"/>
</dbReference>
<dbReference type="Gene3D" id="2.40.440.10">
    <property type="entry name" value="L,D-transpeptidase catalytic domain-like"/>
    <property type="match status" value="1"/>
</dbReference>
<dbReference type="GO" id="GO:0004180">
    <property type="term" value="F:carboxypeptidase activity"/>
    <property type="evidence" value="ECO:0007669"/>
    <property type="project" value="UniProtKB-ARBA"/>
</dbReference>
<name>A0A5P2G2V0_9BACT</name>
<dbReference type="OrthoDB" id="9778545at2"/>
<organism evidence="9 10">
    <name type="scientific">Rhizosphaericola mali</name>
    <dbReference type="NCBI Taxonomy" id="2545455"/>
    <lineage>
        <taxon>Bacteria</taxon>
        <taxon>Pseudomonadati</taxon>
        <taxon>Bacteroidota</taxon>
        <taxon>Chitinophagia</taxon>
        <taxon>Chitinophagales</taxon>
        <taxon>Chitinophagaceae</taxon>
        <taxon>Rhizosphaericola</taxon>
    </lineage>
</organism>
<dbReference type="PANTHER" id="PTHR41533:SF2">
    <property type="entry name" value="BLR7131 PROTEIN"/>
    <property type="match status" value="1"/>
</dbReference>
<evidence type="ECO:0000256" key="3">
    <source>
        <dbReference type="ARBA" id="ARBA00022679"/>
    </source>
</evidence>
<dbReference type="InterPro" id="IPR005490">
    <property type="entry name" value="LD_TPept_cat_dom"/>
</dbReference>
<keyword evidence="5 7" id="KW-0573">Peptidoglycan synthesis</keyword>
<evidence type="ECO:0000259" key="8">
    <source>
        <dbReference type="PROSITE" id="PS52029"/>
    </source>
</evidence>
<keyword evidence="3" id="KW-0808">Transferase</keyword>
<dbReference type="Proteomes" id="UP000292424">
    <property type="component" value="Chromosome"/>
</dbReference>